<feature type="compositionally biased region" description="Polar residues" evidence="1">
    <location>
        <begin position="949"/>
        <end position="958"/>
    </location>
</feature>
<feature type="domain" description="HAM1-like N-terminal" evidence="3">
    <location>
        <begin position="298"/>
        <end position="724"/>
    </location>
</feature>
<proteinExistence type="predicted"/>
<dbReference type="OrthoDB" id="19394at2759"/>
<protein>
    <submittedName>
        <fullName evidence="4">Uncharacterized protein</fullName>
    </submittedName>
</protein>
<evidence type="ECO:0000259" key="3">
    <source>
        <dbReference type="Pfam" id="PF19343"/>
    </source>
</evidence>
<feature type="domain" description="HAM1-like C-terminal" evidence="2">
    <location>
        <begin position="739"/>
        <end position="890"/>
    </location>
</feature>
<evidence type="ECO:0000313" key="4">
    <source>
        <dbReference type="EMBL" id="KLT41292.1"/>
    </source>
</evidence>
<dbReference type="PANTHER" id="PTHR31138:SF1">
    <property type="entry name" value="PDZ DOMAIN-CONTAINING PROTEIN"/>
    <property type="match status" value="1"/>
</dbReference>
<dbReference type="Proteomes" id="UP000053611">
    <property type="component" value="Unassembled WGS sequence"/>
</dbReference>
<reference evidence="4 5" key="1">
    <citation type="submission" date="2015-03" db="EMBL/GenBank/DDBJ databases">
        <title>Genomics and transcriptomics of the oil-accumulating basidiomycete yeast T. oleaginosus allow insights into substrate utilization and the diverse evolutionary trajectories of mating systems in fungi.</title>
        <authorList>
            <consortium name="DOE Joint Genome Institute"/>
            <person name="Kourist R."/>
            <person name="Kracht O."/>
            <person name="Bracharz F."/>
            <person name="Lipzen A."/>
            <person name="Nolan M."/>
            <person name="Ohm R."/>
            <person name="Grigoriev I."/>
            <person name="Sun S."/>
            <person name="Heitman J."/>
            <person name="Bruck T."/>
            <person name="Nowrousian M."/>
        </authorList>
    </citation>
    <scope>NUCLEOTIDE SEQUENCE [LARGE SCALE GENOMIC DNA]</scope>
    <source>
        <strain evidence="4 5">IBC0246</strain>
    </source>
</reference>
<sequence>MQTHSEVSAHPRSGAVTVASSGKEMEADVQRKMKLWGVIEGFRDGRLPDNEQIFSALEYAHGHSPVPLDKLSPEGRELVEDLRDIIKTMGDIVEQKNGDELIQETIYNSYHIDLSHAQQQGVNPTNKQEALADREQAGKHLRVLASLFLTNGEVRKLVKDFGIVGRDMFAQGAARAAEAARPSDQQLNQVDAPAPDKTWVGPDGQTLGPNDSPQLQMKAADGSQIRYDPKDDPRNAQIIGKDGNTTRAGDAYNQYQDTKQEAMSRAGQAGQAAMQGVQGARQQGGGLQQAFAQGAEHAAQSQGTSTQQGQGQNPLMQNVQHHAGAVNAHRDPNAPITTQARQVFDGATQHASNDPQAQNVRDNAQQRLNAAVDKIPEEHRQRIQSGANQVEQIVRDEFPKERRDQFIYRLKKVLVEVQQHKDYFDAMDWLLSSAEKYKGYGVHVAQKGNEARQQAASDDHATGTLSNFLVILERFANGQSLQPVRNALDQIYTDARNDQQLDAWWKAINDYVHAVLLEPGYVMEDECNEHGRALVNNGRQFFEGRYKPHWDNLWNELTAWLKAFNADPLNRAFGEDWKRLTKNLLFNDEGSLAFKPKLWRDIRRVILPSLIRNIGYVPIPRAEYTDETLDLVVENLILSGPNLFPNIVSLENHNFFQFSPSDKIKDKNHNRFRLSMTQIQCDIRDVRFAFRKKKGFPRLKDSGIADVVVARNGISIDVELETLEGRRDTVFVVRKVSTEIDELFFKLRDTKHDLLYKFIKGPATGVIKKALAKAVEASIRTGLEYVDDQLVEIRNTIDESKDQDDVTRKEALQNLYKRKKSEAQEAKAKAEAHKPKGEFRIVMDRDQSLLPNMSQDPSKSIVQRLWKTQDAAKSGRSWHSPAFSITSSAHPATSGRHHPDATRGAATGTGMTAGIAQAAHNKKEEMSERSDRATQHGRQAERVADHVANQPTSHQQYGQGVAHGQGQFSGQQGMAGHAQQYPQPGQGVTGQQGQHGGLAQQAQQALGGHPGQPQPGQHQRQY</sequence>
<feature type="compositionally biased region" description="Low complexity" evidence="1">
    <location>
        <begin position="266"/>
        <end position="281"/>
    </location>
</feature>
<evidence type="ECO:0000313" key="5">
    <source>
        <dbReference type="Proteomes" id="UP000053611"/>
    </source>
</evidence>
<dbReference type="GO" id="GO:0008289">
    <property type="term" value="F:lipid binding"/>
    <property type="evidence" value="ECO:0007669"/>
    <property type="project" value="InterPro"/>
</dbReference>
<dbReference type="SUPFAM" id="SSF55394">
    <property type="entry name" value="Bactericidal permeability-increasing protein, BPI"/>
    <property type="match status" value="1"/>
</dbReference>
<feature type="compositionally biased region" description="Low complexity" evidence="1">
    <location>
        <begin position="902"/>
        <end position="919"/>
    </location>
</feature>
<feature type="compositionally biased region" description="Low complexity" evidence="1">
    <location>
        <begin position="288"/>
        <end position="312"/>
    </location>
</feature>
<dbReference type="AlphaFoldDB" id="A0A0J0XJL8"/>
<feature type="compositionally biased region" description="Polar residues" evidence="1">
    <location>
        <begin position="243"/>
        <end position="257"/>
    </location>
</feature>
<gene>
    <name evidence="4" type="ORF">CC85DRAFT_286608</name>
</gene>
<feature type="region of interest" description="Disordered" evidence="1">
    <location>
        <begin position="872"/>
        <end position="1022"/>
    </location>
</feature>
<keyword evidence="5" id="KW-1185">Reference proteome</keyword>
<organism evidence="4 5">
    <name type="scientific">Cutaneotrichosporon oleaginosum</name>
    <dbReference type="NCBI Taxonomy" id="879819"/>
    <lineage>
        <taxon>Eukaryota</taxon>
        <taxon>Fungi</taxon>
        <taxon>Dikarya</taxon>
        <taxon>Basidiomycota</taxon>
        <taxon>Agaricomycotina</taxon>
        <taxon>Tremellomycetes</taxon>
        <taxon>Trichosporonales</taxon>
        <taxon>Trichosporonaceae</taxon>
        <taxon>Cutaneotrichosporon</taxon>
    </lineage>
</organism>
<dbReference type="InterPro" id="IPR027842">
    <property type="entry name" value="HAM1-like_C"/>
</dbReference>
<accession>A0A0J0XJL8</accession>
<dbReference type="Gene3D" id="3.15.10.10">
    <property type="entry name" value="Bactericidal permeability-increasing protein, domain 1"/>
    <property type="match status" value="1"/>
</dbReference>
<evidence type="ECO:0000256" key="1">
    <source>
        <dbReference type="SAM" id="MobiDB-lite"/>
    </source>
</evidence>
<dbReference type="Pfam" id="PF14613">
    <property type="entry name" value="HAM1_C"/>
    <property type="match status" value="1"/>
</dbReference>
<dbReference type="EMBL" id="KQ087220">
    <property type="protein sequence ID" value="KLT41292.1"/>
    <property type="molecule type" value="Genomic_DNA"/>
</dbReference>
<feature type="compositionally biased region" description="Basic and acidic residues" evidence="1">
    <location>
        <begin position="921"/>
        <end position="945"/>
    </location>
</feature>
<dbReference type="PANTHER" id="PTHR31138">
    <property type="entry name" value="CHROMOSOME 19, WHOLE GENOME SHOTGUN SEQUENCE"/>
    <property type="match status" value="1"/>
</dbReference>
<dbReference type="STRING" id="879819.A0A0J0XJL8"/>
<dbReference type="InterPro" id="IPR017943">
    <property type="entry name" value="Bactericidal_perm-incr_a/b_dom"/>
</dbReference>
<evidence type="ECO:0000259" key="2">
    <source>
        <dbReference type="Pfam" id="PF14613"/>
    </source>
</evidence>
<dbReference type="InterPro" id="IPR045967">
    <property type="entry name" value="HAM1-like_N"/>
</dbReference>
<feature type="compositionally biased region" description="Gly residues" evidence="1">
    <location>
        <begin position="987"/>
        <end position="996"/>
    </location>
</feature>
<dbReference type="Pfam" id="PF19343">
    <property type="entry name" value="HAM1_N"/>
    <property type="match status" value="1"/>
</dbReference>
<name>A0A0J0XJL8_9TREE</name>
<feature type="region of interest" description="Disordered" evidence="1">
    <location>
        <begin position="175"/>
        <end position="313"/>
    </location>
</feature>
<feature type="compositionally biased region" description="Low complexity" evidence="1">
    <location>
        <begin position="997"/>
        <end position="1007"/>
    </location>
</feature>
<dbReference type="GeneID" id="28984181"/>
<feature type="region of interest" description="Disordered" evidence="1">
    <location>
        <begin position="1"/>
        <end position="24"/>
    </location>
</feature>